<dbReference type="InterPro" id="IPR028082">
    <property type="entry name" value="Peripla_BP_I"/>
</dbReference>
<evidence type="ECO:0000313" key="3">
    <source>
        <dbReference type="Proteomes" id="UP000000238"/>
    </source>
</evidence>
<feature type="chain" id="PRO_5004215316" evidence="1">
    <location>
        <begin position="23"/>
        <end position="321"/>
    </location>
</feature>
<feature type="signal peptide" evidence="1">
    <location>
        <begin position="1"/>
        <end position="22"/>
    </location>
</feature>
<dbReference type="eggNOG" id="COG2984">
    <property type="taxonomic scope" value="Bacteria"/>
</dbReference>
<dbReference type="HOGENOM" id="CLU_058196_1_0_6"/>
<dbReference type="STRING" id="349521.HCH_04501"/>
<reference evidence="2 3" key="1">
    <citation type="journal article" date="2005" name="Nucleic Acids Res.">
        <title>Genomic blueprint of Hahella chejuensis, a marine microbe producing an algicidal agent.</title>
        <authorList>
            <person name="Jeong H."/>
            <person name="Yim J.H."/>
            <person name="Lee C."/>
            <person name="Choi S.-H."/>
            <person name="Park Y.K."/>
            <person name="Yoon S.H."/>
            <person name="Hur C.-G."/>
            <person name="Kang H.-Y."/>
            <person name="Kim D."/>
            <person name="Lee H.H."/>
            <person name="Park K.H."/>
            <person name="Park S.-H."/>
            <person name="Park H.-S."/>
            <person name="Lee H.K."/>
            <person name="Oh T.K."/>
            <person name="Kim J.F."/>
        </authorList>
    </citation>
    <scope>NUCLEOTIDE SEQUENCE [LARGE SCALE GENOMIC DNA]</scope>
    <source>
        <strain evidence="2 3">KCTC 2396</strain>
    </source>
</reference>
<organism evidence="2 3">
    <name type="scientific">Hahella chejuensis (strain KCTC 2396)</name>
    <dbReference type="NCBI Taxonomy" id="349521"/>
    <lineage>
        <taxon>Bacteria</taxon>
        <taxon>Pseudomonadati</taxon>
        <taxon>Pseudomonadota</taxon>
        <taxon>Gammaproteobacteria</taxon>
        <taxon>Oceanospirillales</taxon>
        <taxon>Hahellaceae</taxon>
        <taxon>Hahella</taxon>
    </lineage>
</organism>
<name>Q2SDS1_HAHCH</name>
<dbReference type="EMBL" id="CP000155">
    <property type="protein sequence ID" value="ABC31203.1"/>
    <property type="molecule type" value="Genomic_DNA"/>
</dbReference>
<evidence type="ECO:0000313" key="2">
    <source>
        <dbReference type="EMBL" id="ABC31203.1"/>
    </source>
</evidence>
<gene>
    <name evidence="2" type="ordered locus">HCH_04501</name>
</gene>
<sequence>MSKKLLVGLLSLLPFMSPAALAADEKFVAITQIVEHPALDACRKGVQDELAERGFKVGENLKWMYESAQGNPTTANQIAKKFAGEEPDVIVAIATPSAITAAAAARNTPVVFSAVTDPLGAKLVKTLEKPGGKVTGTMDMLPIDKHLQLVKRIVPEAKIIGTIYNPGEANSVSLVERLKKESADAGLVLREAAVTKSSEILNAARSLVGKVDAIYLLTDNTVISGVEAVIKVGEQNKLPVIAADTDTVTRGAIAAYGFNYYDVGRQTGGIVADILEGKAPGDIDVQGVEKLELYLNPGAAERMGVKLDSKLSEEAKEIVGG</sequence>
<proteinExistence type="predicted"/>
<evidence type="ECO:0000256" key="1">
    <source>
        <dbReference type="SAM" id="SignalP"/>
    </source>
</evidence>
<protein>
    <submittedName>
        <fullName evidence="2">ABC-type uncharacterized transport system, periplasmic component</fullName>
    </submittedName>
</protein>
<dbReference type="AlphaFoldDB" id="Q2SDS1"/>
<dbReference type="SUPFAM" id="SSF53822">
    <property type="entry name" value="Periplasmic binding protein-like I"/>
    <property type="match status" value="1"/>
</dbReference>
<dbReference type="OrthoDB" id="9776955at2"/>
<dbReference type="PANTHER" id="PTHR35271:SF1">
    <property type="entry name" value="ABC TRANSPORTER, SUBSTRATE-BINDING LIPOPROTEIN"/>
    <property type="match status" value="1"/>
</dbReference>
<keyword evidence="3" id="KW-1185">Reference proteome</keyword>
<dbReference type="InterPro" id="IPR007487">
    <property type="entry name" value="ABC_transpt-TYRBP-like"/>
</dbReference>
<dbReference type="RefSeq" id="WP_011398270.1">
    <property type="nucleotide sequence ID" value="NC_007645.1"/>
</dbReference>
<dbReference type="Gene3D" id="3.40.50.2300">
    <property type="match status" value="2"/>
</dbReference>
<accession>Q2SDS1</accession>
<dbReference type="CDD" id="cd06325">
    <property type="entry name" value="PBP1_ABC_unchar_transporter"/>
    <property type="match status" value="1"/>
</dbReference>
<dbReference type="PANTHER" id="PTHR35271">
    <property type="entry name" value="ABC TRANSPORTER, SUBSTRATE-BINDING LIPOPROTEIN-RELATED"/>
    <property type="match status" value="1"/>
</dbReference>
<keyword evidence="1" id="KW-0732">Signal</keyword>
<dbReference type="Proteomes" id="UP000000238">
    <property type="component" value="Chromosome"/>
</dbReference>
<dbReference type="Pfam" id="PF04392">
    <property type="entry name" value="ABC_sub_bind"/>
    <property type="match status" value="1"/>
</dbReference>
<dbReference type="KEGG" id="hch:HCH_04501"/>